<comment type="caution">
    <text evidence="1">The sequence shown here is derived from an EMBL/GenBank/DDBJ whole genome shotgun (WGS) entry which is preliminary data.</text>
</comment>
<name>A0ACC2RLS9_9FUNG</name>
<protein>
    <submittedName>
        <fullName evidence="1">Uncharacterized protein</fullName>
    </submittedName>
</protein>
<proteinExistence type="predicted"/>
<dbReference type="EMBL" id="QTSX02007131">
    <property type="protein sequence ID" value="KAJ9050905.1"/>
    <property type="molecule type" value="Genomic_DNA"/>
</dbReference>
<accession>A0ACC2RLS9</accession>
<dbReference type="Proteomes" id="UP001165960">
    <property type="component" value="Unassembled WGS sequence"/>
</dbReference>
<evidence type="ECO:0000313" key="1">
    <source>
        <dbReference type="EMBL" id="KAJ9050905.1"/>
    </source>
</evidence>
<sequence>MTPPFPPIPQPNDHSRAGMAILTILSLAKVVIPNLGAYRPLAVGLLYLTCSAPFLYWALVTRYLDGLSSPLMPWYMAASGHGSLSAYNLAYCVYRLFKGQPTTVVESNNPSSPAQIQTV</sequence>
<reference evidence="1" key="1">
    <citation type="submission" date="2022-04" db="EMBL/GenBank/DDBJ databases">
        <title>Genome of the entomopathogenic fungus Entomophthora muscae.</title>
        <authorList>
            <person name="Elya C."/>
            <person name="Lovett B.R."/>
            <person name="Lee E."/>
            <person name="Macias A.M."/>
            <person name="Hajek A.E."/>
            <person name="De Bivort B.L."/>
            <person name="Kasson M.T."/>
            <person name="De Fine Licht H.H."/>
            <person name="Stajich J.E."/>
        </authorList>
    </citation>
    <scope>NUCLEOTIDE SEQUENCE</scope>
    <source>
        <strain evidence="1">Berkeley</strain>
    </source>
</reference>
<organism evidence="1 2">
    <name type="scientific">Entomophthora muscae</name>
    <dbReference type="NCBI Taxonomy" id="34485"/>
    <lineage>
        <taxon>Eukaryota</taxon>
        <taxon>Fungi</taxon>
        <taxon>Fungi incertae sedis</taxon>
        <taxon>Zoopagomycota</taxon>
        <taxon>Entomophthoromycotina</taxon>
        <taxon>Entomophthoromycetes</taxon>
        <taxon>Entomophthorales</taxon>
        <taxon>Entomophthoraceae</taxon>
        <taxon>Entomophthora</taxon>
    </lineage>
</organism>
<evidence type="ECO:0000313" key="2">
    <source>
        <dbReference type="Proteomes" id="UP001165960"/>
    </source>
</evidence>
<keyword evidence="2" id="KW-1185">Reference proteome</keyword>
<gene>
    <name evidence="1" type="ORF">DSO57_1009762</name>
</gene>